<dbReference type="Pfam" id="PF00924">
    <property type="entry name" value="MS_channel_2nd"/>
    <property type="match status" value="1"/>
</dbReference>
<keyword evidence="8" id="KW-0732">Signal</keyword>
<dbReference type="SUPFAM" id="SSF50182">
    <property type="entry name" value="Sm-like ribonucleoproteins"/>
    <property type="match status" value="1"/>
</dbReference>
<dbReference type="AlphaFoldDB" id="A0A222E952"/>
<dbReference type="Gene3D" id="2.30.30.60">
    <property type="match status" value="1"/>
</dbReference>
<dbReference type="RefSeq" id="WP_198319845.1">
    <property type="nucleotide sequence ID" value="NZ_CP022540.1"/>
</dbReference>
<dbReference type="GO" id="GO:0008381">
    <property type="term" value="F:mechanosensitive monoatomic ion channel activity"/>
    <property type="evidence" value="ECO:0007669"/>
    <property type="project" value="UniProtKB-ARBA"/>
</dbReference>
<dbReference type="InterPro" id="IPR010920">
    <property type="entry name" value="LSM_dom_sf"/>
</dbReference>
<comment type="similarity">
    <text evidence="2">Belongs to the MscS (TC 1.A.23) family.</text>
</comment>
<evidence type="ECO:0000256" key="2">
    <source>
        <dbReference type="ARBA" id="ARBA00008017"/>
    </source>
</evidence>
<dbReference type="Gene3D" id="1.10.287.1260">
    <property type="match status" value="1"/>
</dbReference>
<sequence>MSLNLRPISLLLLLFLLCTALPRSGAAQDGWAGDWQTYWSAGEAVVLLERRGDTVSGTYQPGDGRLTGTISPDGVLRGTWQEMAERGTFTFVLAHDGQSFAGRFGTGDWWNGHRTELAEQHRPDWWSGATPRATLSSILAAGNDAQYREREGQMRWIDPLLTYDGPESGSSDRDRRQRALWHILDISTFRLLDAPEPPPAAEPGTELLFEIGPAGTSATYQLVFRLDETQLWHLLVPPGPALQADLSRLVQARGHDTLDALDKARAGSPRMVMMDFLLGARDWDGAGGARALRALDLDHVPHQLRRAEGALMADYLRRTIDRIGIVYWQEIPDDPARPQPYVYYKHPLGSLTIAPTRIKDVDGGPVSRLWRFSRNTLESLPALDKALERMPLAPGQTASQPLSRYFATRQAVLARVDGLQRRMFGLEIWQWVGLAGYLLAMAGTLSLAWHAARTLGTDRGTIASSVARMAGPAGMLVVALLFLDASERLGLTLRAFGPVSALSAILLILAIAALAYRAVSLIHDALMARATLTRAYTDEIVLSLAQGLLKLLIIVGAIIACADVVGLPYEGVLTGLGIGGVAVAFAARETVSNILGGAILLSDRPFRKGDMIEAAGVFAVIETVGLRSTRLRTMDNTLMIMPNAQLSDQVIVNWDNRQRRKVQMIIGLTFDTPRDRLEGFVARLKEVYCNQPDADTDDVTIGIKSLGPQSVDIELWGHFKVFTYDAQVAAQQALILDILSLAKEMNVDFAFPTRMVHLAALPPTSEQDAHA</sequence>
<dbReference type="PANTHER" id="PTHR30566">
    <property type="entry name" value="YNAI-RELATED MECHANOSENSITIVE ION CHANNEL"/>
    <property type="match status" value="1"/>
</dbReference>
<organism evidence="10 11">
    <name type="scientific">Antarctobacter heliothermus</name>
    <dbReference type="NCBI Taxonomy" id="74033"/>
    <lineage>
        <taxon>Bacteria</taxon>
        <taxon>Pseudomonadati</taxon>
        <taxon>Pseudomonadota</taxon>
        <taxon>Alphaproteobacteria</taxon>
        <taxon>Rhodobacterales</taxon>
        <taxon>Roseobacteraceae</taxon>
        <taxon>Antarctobacter</taxon>
    </lineage>
</organism>
<comment type="subcellular location">
    <subcellularLocation>
        <location evidence="1">Cell membrane</location>
        <topology evidence="1">Multi-pass membrane protein</topology>
    </subcellularLocation>
</comment>
<feature type="transmembrane region" description="Helical" evidence="7">
    <location>
        <begin position="540"/>
        <end position="565"/>
    </location>
</feature>
<dbReference type="Gene3D" id="3.30.70.100">
    <property type="match status" value="1"/>
</dbReference>
<dbReference type="Proteomes" id="UP000203589">
    <property type="component" value="Chromosome"/>
</dbReference>
<feature type="transmembrane region" description="Helical" evidence="7">
    <location>
        <begin position="495"/>
        <end position="519"/>
    </location>
</feature>
<dbReference type="InterPro" id="IPR023408">
    <property type="entry name" value="MscS_beta-dom_sf"/>
</dbReference>
<dbReference type="SUPFAM" id="SSF82689">
    <property type="entry name" value="Mechanosensitive channel protein MscS (YggB), C-terminal domain"/>
    <property type="match status" value="1"/>
</dbReference>
<keyword evidence="6 7" id="KW-0472">Membrane</keyword>
<evidence type="ECO:0000256" key="1">
    <source>
        <dbReference type="ARBA" id="ARBA00004651"/>
    </source>
</evidence>
<evidence type="ECO:0000313" key="10">
    <source>
        <dbReference type="EMBL" id="ASP22727.1"/>
    </source>
</evidence>
<evidence type="ECO:0000256" key="8">
    <source>
        <dbReference type="SAM" id="SignalP"/>
    </source>
</evidence>
<reference evidence="10 11" key="1">
    <citation type="submission" date="2017-07" db="EMBL/GenBank/DDBJ databases">
        <title>Genome Sequence of Antarctobacter heliothermus Strain SMS3 Isolated from a culture of the Diatom Skeletonema marinoi.</title>
        <authorList>
            <person name="Topel M."/>
            <person name="Pinder M.I.M."/>
            <person name="Johansson O.N."/>
            <person name="Kourtchenko O."/>
            <person name="Godhe A."/>
            <person name="Clarke A.K."/>
        </authorList>
    </citation>
    <scope>NUCLEOTIDE SEQUENCE [LARGE SCALE GENOMIC DNA]</scope>
    <source>
        <strain evidence="10 11">SMS3</strain>
    </source>
</reference>
<proteinExistence type="inferred from homology"/>
<name>A0A222E952_9RHOB</name>
<evidence type="ECO:0000256" key="5">
    <source>
        <dbReference type="ARBA" id="ARBA00022989"/>
    </source>
</evidence>
<feature type="domain" description="Mechanosensitive ion channel MscS" evidence="9">
    <location>
        <begin position="590"/>
        <end position="655"/>
    </location>
</feature>
<feature type="transmembrane region" description="Helical" evidence="7">
    <location>
        <begin position="428"/>
        <end position="449"/>
    </location>
</feature>
<dbReference type="EMBL" id="CP022540">
    <property type="protein sequence ID" value="ASP22727.1"/>
    <property type="molecule type" value="Genomic_DNA"/>
</dbReference>
<dbReference type="InterPro" id="IPR011066">
    <property type="entry name" value="MscS_channel_C_sf"/>
</dbReference>
<dbReference type="GO" id="GO:0005886">
    <property type="term" value="C:plasma membrane"/>
    <property type="evidence" value="ECO:0007669"/>
    <property type="project" value="UniProtKB-SubCell"/>
</dbReference>
<evidence type="ECO:0000256" key="3">
    <source>
        <dbReference type="ARBA" id="ARBA00022475"/>
    </source>
</evidence>
<keyword evidence="3" id="KW-1003">Cell membrane</keyword>
<dbReference type="InterPro" id="IPR011014">
    <property type="entry name" value="MscS_channel_TM-2"/>
</dbReference>
<dbReference type="PANTHER" id="PTHR30566:SF5">
    <property type="entry name" value="MECHANOSENSITIVE ION CHANNEL PROTEIN 1, MITOCHONDRIAL-RELATED"/>
    <property type="match status" value="1"/>
</dbReference>
<accession>A0A222E952</accession>
<feature type="transmembrane region" description="Helical" evidence="7">
    <location>
        <begin position="461"/>
        <end position="483"/>
    </location>
</feature>
<evidence type="ECO:0000259" key="9">
    <source>
        <dbReference type="Pfam" id="PF00924"/>
    </source>
</evidence>
<keyword evidence="11" id="KW-1185">Reference proteome</keyword>
<dbReference type="SUPFAM" id="SSF82861">
    <property type="entry name" value="Mechanosensitive channel protein MscS (YggB), transmembrane region"/>
    <property type="match status" value="1"/>
</dbReference>
<dbReference type="InterPro" id="IPR006685">
    <property type="entry name" value="MscS_channel_2nd"/>
</dbReference>
<evidence type="ECO:0000256" key="6">
    <source>
        <dbReference type="ARBA" id="ARBA00023136"/>
    </source>
</evidence>
<gene>
    <name evidence="10" type="primary">ynaI</name>
    <name evidence="10" type="ORF">ANTHELSMS3_04121</name>
</gene>
<keyword evidence="5 7" id="KW-1133">Transmembrane helix</keyword>
<protein>
    <submittedName>
        <fullName evidence="10">Low conductance mechanosensitive channel YnaI</fullName>
    </submittedName>
</protein>
<feature type="signal peptide" evidence="8">
    <location>
        <begin position="1"/>
        <end position="26"/>
    </location>
</feature>
<evidence type="ECO:0000256" key="4">
    <source>
        <dbReference type="ARBA" id="ARBA00022692"/>
    </source>
</evidence>
<dbReference type="KEGG" id="aht:ANTHELSMS3_04121"/>
<evidence type="ECO:0000313" key="11">
    <source>
        <dbReference type="Proteomes" id="UP000203589"/>
    </source>
</evidence>
<evidence type="ECO:0000256" key="7">
    <source>
        <dbReference type="SAM" id="Phobius"/>
    </source>
</evidence>
<keyword evidence="4 7" id="KW-0812">Transmembrane</keyword>
<feature type="chain" id="PRO_5012036090" evidence="8">
    <location>
        <begin position="27"/>
        <end position="771"/>
    </location>
</feature>